<dbReference type="AlphaFoldDB" id="G0NIR2"/>
<reference evidence="2" key="1">
    <citation type="submission" date="2011-07" db="EMBL/GenBank/DDBJ databases">
        <authorList>
            <consortium name="Caenorhabditis brenneri Sequencing and Analysis Consortium"/>
            <person name="Wilson R.K."/>
        </authorList>
    </citation>
    <scope>NUCLEOTIDE SEQUENCE [LARGE SCALE GENOMIC DNA]</scope>
    <source>
        <strain evidence="2">PB2801</strain>
    </source>
</reference>
<dbReference type="EMBL" id="GL379892">
    <property type="protein sequence ID" value="EGT31984.1"/>
    <property type="molecule type" value="Genomic_DNA"/>
</dbReference>
<dbReference type="InParanoid" id="G0NIR2"/>
<proteinExistence type="predicted"/>
<dbReference type="Proteomes" id="UP000008068">
    <property type="component" value="Unassembled WGS sequence"/>
</dbReference>
<sequence>MLLIVYCTTWDLLLQTFSNMLFFFNGKHSKEIGVNQFYNFRKFDILSICSYWFLELSLLIISNFSECPFTCSSGFGTAIMIIRNFKKAISIRQEKGHCVQEHGCSLRSNRKSTAFNATSHCVRSHHIPVPNTTTGATKSVLQLHQCHLLRPLLAMPVEWTTTLPRLRRKLLPVADDVSKMDWESADAN</sequence>
<dbReference type="HOGENOM" id="CLU_1442254_0_0_1"/>
<keyword evidence="2" id="KW-1185">Reference proteome</keyword>
<gene>
    <name evidence="1" type="ORF">CAEBREN_19868</name>
</gene>
<organism evidence="2">
    <name type="scientific">Caenorhabditis brenneri</name>
    <name type="common">Nematode worm</name>
    <dbReference type="NCBI Taxonomy" id="135651"/>
    <lineage>
        <taxon>Eukaryota</taxon>
        <taxon>Metazoa</taxon>
        <taxon>Ecdysozoa</taxon>
        <taxon>Nematoda</taxon>
        <taxon>Chromadorea</taxon>
        <taxon>Rhabditida</taxon>
        <taxon>Rhabditina</taxon>
        <taxon>Rhabditomorpha</taxon>
        <taxon>Rhabditoidea</taxon>
        <taxon>Rhabditidae</taxon>
        <taxon>Peloderinae</taxon>
        <taxon>Caenorhabditis</taxon>
    </lineage>
</organism>
<evidence type="ECO:0000313" key="2">
    <source>
        <dbReference type="Proteomes" id="UP000008068"/>
    </source>
</evidence>
<protein>
    <submittedName>
        <fullName evidence="1">Uncharacterized protein</fullName>
    </submittedName>
</protein>
<evidence type="ECO:0000313" key="1">
    <source>
        <dbReference type="EMBL" id="EGT31984.1"/>
    </source>
</evidence>
<accession>G0NIR2</accession>
<name>G0NIR2_CAEBE</name>